<proteinExistence type="predicted"/>
<comment type="caution">
    <text evidence="3">The sequence shown here is derived from an EMBL/GenBank/DDBJ whole genome shotgun (WGS) entry which is preliminary data.</text>
</comment>
<accession>A0A834WB54</accession>
<gene>
    <name evidence="3" type="ORF">G2W53_028847</name>
</gene>
<evidence type="ECO:0000313" key="3">
    <source>
        <dbReference type="EMBL" id="KAF7814878.1"/>
    </source>
</evidence>
<dbReference type="AlphaFoldDB" id="A0A834WB54"/>
<evidence type="ECO:0000256" key="1">
    <source>
        <dbReference type="SAM" id="MobiDB-lite"/>
    </source>
</evidence>
<sequence>MVSSAIVKRKGSDSSFVIGKRPKLFLDNSAKERFDSDFKSRGICAPQEVNFAFFDKEPQLNVFQLFSQMGWKPFIGIKERIYPSIIREFYSNLVFSEEDGEPVVRSMIRGKKVELTIDNIRSWIGVKKGDFKRYSSREPISMESYSIEKAANKLGGNSNGEVTLAQLGVNERMIAHVLRQLIMPKAGTSNDPSQFDIFLMWCAVKAWETDLASIILNHMRDTLACPIADLPYGSLITLIARAKGVEFEEKDWVGANVQWNYDQRLIQNMSFKKVGDKWIKLGKAKAEPWEVSQKKKMNVKHGRRPPKSTKGSGEYHNFRLKSYIVYE</sequence>
<feature type="compositionally biased region" description="Basic residues" evidence="1">
    <location>
        <begin position="294"/>
        <end position="307"/>
    </location>
</feature>
<name>A0A834WB54_9FABA</name>
<dbReference type="InterPro" id="IPR046796">
    <property type="entry name" value="Transposase_32_dom"/>
</dbReference>
<dbReference type="Proteomes" id="UP000634136">
    <property type="component" value="Unassembled WGS sequence"/>
</dbReference>
<evidence type="ECO:0000259" key="2">
    <source>
        <dbReference type="Pfam" id="PF20167"/>
    </source>
</evidence>
<dbReference type="OrthoDB" id="848707at2759"/>
<reference evidence="3" key="1">
    <citation type="submission" date="2020-09" db="EMBL/GenBank/DDBJ databases">
        <title>Genome-Enabled Discovery of Anthraquinone Biosynthesis in Senna tora.</title>
        <authorList>
            <person name="Kang S.-H."/>
            <person name="Pandey R.P."/>
            <person name="Lee C.-M."/>
            <person name="Sim J.-S."/>
            <person name="Jeong J.-T."/>
            <person name="Choi B.-S."/>
            <person name="Jung M."/>
            <person name="Ginzburg D."/>
            <person name="Zhao K."/>
            <person name="Won S.Y."/>
            <person name="Oh T.-J."/>
            <person name="Yu Y."/>
            <person name="Kim N.-H."/>
            <person name="Lee O.R."/>
            <person name="Lee T.-H."/>
            <person name="Bashyal P."/>
            <person name="Kim T.-S."/>
            <person name="Lee W.-H."/>
            <person name="Kawkins C."/>
            <person name="Kim C.-K."/>
            <person name="Kim J.S."/>
            <person name="Ahn B.O."/>
            <person name="Rhee S.Y."/>
            <person name="Sohng J.K."/>
        </authorList>
    </citation>
    <scope>NUCLEOTIDE SEQUENCE</scope>
    <source>
        <tissue evidence="3">Leaf</tissue>
    </source>
</reference>
<organism evidence="3 4">
    <name type="scientific">Senna tora</name>
    <dbReference type="NCBI Taxonomy" id="362788"/>
    <lineage>
        <taxon>Eukaryota</taxon>
        <taxon>Viridiplantae</taxon>
        <taxon>Streptophyta</taxon>
        <taxon>Embryophyta</taxon>
        <taxon>Tracheophyta</taxon>
        <taxon>Spermatophyta</taxon>
        <taxon>Magnoliopsida</taxon>
        <taxon>eudicotyledons</taxon>
        <taxon>Gunneridae</taxon>
        <taxon>Pentapetalae</taxon>
        <taxon>rosids</taxon>
        <taxon>fabids</taxon>
        <taxon>Fabales</taxon>
        <taxon>Fabaceae</taxon>
        <taxon>Caesalpinioideae</taxon>
        <taxon>Cassia clade</taxon>
        <taxon>Senna</taxon>
    </lineage>
</organism>
<evidence type="ECO:0000313" key="4">
    <source>
        <dbReference type="Proteomes" id="UP000634136"/>
    </source>
</evidence>
<feature type="domain" description="Putative plant transposon protein" evidence="2">
    <location>
        <begin position="69"/>
        <end position="245"/>
    </location>
</feature>
<feature type="region of interest" description="Disordered" evidence="1">
    <location>
        <begin position="292"/>
        <end position="314"/>
    </location>
</feature>
<dbReference type="EMBL" id="JAAIUW010000009">
    <property type="protein sequence ID" value="KAF7814878.1"/>
    <property type="molecule type" value="Genomic_DNA"/>
</dbReference>
<protein>
    <submittedName>
        <fullName evidence="3">Retrovirus-related Pol polyprotein from transposon RE1</fullName>
    </submittedName>
</protein>
<dbReference type="Pfam" id="PF20167">
    <property type="entry name" value="Transposase_32"/>
    <property type="match status" value="1"/>
</dbReference>
<keyword evidence="4" id="KW-1185">Reference proteome</keyword>